<dbReference type="AlphaFoldDB" id="A0A9D2ISJ0"/>
<accession>A0A9D2ISJ0</accession>
<dbReference type="Pfam" id="PF03717">
    <property type="entry name" value="PBP_dimer"/>
    <property type="match status" value="1"/>
</dbReference>
<dbReference type="SUPFAM" id="SSF56601">
    <property type="entry name" value="beta-lactamase/transpeptidase-like"/>
    <property type="match status" value="1"/>
</dbReference>
<evidence type="ECO:0000256" key="3">
    <source>
        <dbReference type="ARBA" id="ARBA00023136"/>
    </source>
</evidence>
<reference evidence="7" key="2">
    <citation type="submission" date="2021-04" db="EMBL/GenBank/DDBJ databases">
        <authorList>
            <person name="Gilroy R."/>
        </authorList>
    </citation>
    <scope>NUCLEOTIDE SEQUENCE</scope>
    <source>
        <strain evidence="7">14324</strain>
    </source>
</reference>
<dbReference type="InterPro" id="IPR012338">
    <property type="entry name" value="Beta-lactam/transpept-like"/>
</dbReference>
<reference evidence="7" key="1">
    <citation type="journal article" date="2021" name="PeerJ">
        <title>Extensive microbial diversity within the chicken gut microbiome revealed by metagenomics and culture.</title>
        <authorList>
            <person name="Gilroy R."/>
            <person name="Ravi A."/>
            <person name="Getino M."/>
            <person name="Pursley I."/>
            <person name="Horton D.L."/>
            <person name="Alikhan N.F."/>
            <person name="Baker D."/>
            <person name="Gharbi K."/>
            <person name="Hall N."/>
            <person name="Watson M."/>
            <person name="Adriaenssens E.M."/>
            <person name="Foster-Nyarko E."/>
            <person name="Jarju S."/>
            <person name="Secka A."/>
            <person name="Antonio M."/>
            <person name="Oren A."/>
            <person name="Chaudhuri R.R."/>
            <person name="La Ragione R."/>
            <person name="Hildebrand F."/>
            <person name="Pallen M.J."/>
        </authorList>
    </citation>
    <scope>NUCLEOTIDE SEQUENCE</scope>
    <source>
        <strain evidence="7">14324</strain>
    </source>
</reference>
<feature type="transmembrane region" description="Helical" evidence="4">
    <location>
        <begin position="12"/>
        <end position="34"/>
    </location>
</feature>
<dbReference type="EMBL" id="DXBU01000004">
    <property type="protein sequence ID" value="HIZ21210.1"/>
    <property type="molecule type" value="Genomic_DNA"/>
</dbReference>
<dbReference type="InterPro" id="IPR036138">
    <property type="entry name" value="PBP_dimer_sf"/>
</dbReference>
<evidence type="ECO:0000313" key="7">
    <source>
        <dbReference type="EMBL" id="HIZ21210.1"/>
    </source>
</evidence>
<dbReference type="Gene3D" id="3.90.1310.10">
    <property type="entry name" value="Penicillin-binding protein 2a (Domain 2)"/>
    <property type="match status" value="1"/>
</dbReference>
<dbReference type="PANTHER" id="PTHR30627:SF1">
    <property type="entry name" value="PEPTIDOGLYCAN D,D-TRANSPEPTIDASE FTSI"/>
    <property type="match status" value="1"/>
</dbReference>
<dbReference type="InterPro" id="IPR050515">
    <property type="entry name" value="Beta-lactam/transpept"/>
</dbReference>
<dbReference type="Gene3D" id="3.30.450.330">
    <property type="match status" value="1"/>
</dbReference>
<dbReference type="Pfam" id="PF00905">
    <property type="entry name" value="Transpeptidase"/>
    <property type="match status" value="1"/>
</dbReference>
<evidence type="ECO:0000256" key="1">
    <source>
        <dbReference type="ARBA" id="ARBA00004370"/>
    </source>
</evidence>
<dbReference type="GO" id="GO:0071555">
    <property type="term" value="P:cell wall organization"/>
    <property type="evidence" value="ECO:0007669"/>
    <property type="project" value="TreeGrafter"/>
</dbReference>
<feature type="domain" description="Penicillin-binding protein transpeptidase" evidence="5">
    <location>
        <begin position="244"/>
        <end position="563"/>
    </location>
</feature>
<comment type="similarity">
    <text evidence="2">Belongs to the transpeptidase family.</text>
</comment>
<organism evidence="7 8">
    <name type="scientific">Candidatus Blautia faecigallinarum</name>
    <dbReference type="NCBI Taxonomy" id="2838488"/>
    <lineage>
        <taxon>Bacteria</taxon>
        <taxon>Bacillati</taxon>
        <taxon>Bacillota</taxon>
        <taxon>Clostridia</taxon>
        <taxon>Lachnospirales</taxon>
        <taxon>Lachnospiraceae</taxon>
        <taxon>Blautia</taxon>
    </lineage>
</organism>
<protein>
    <submittedName>
        <fullName evidence="7">Peptidoglycan glycosyltransferase</fullName>
    </submittedName>
</protein>
<dbReference type="GO" id="GO:0008658">
    <property type="term" value="F:penicillin binding"/>
    <property type="evidence" value="ECO:0007669"/>
    <property type="project" value="InterPro"/>
</dbReference>
<dbReference type="InterPro" id="IPR001460">
    <property type="entry name" value="PCN-bd_Tpept"/>
</dbReference>
<comment type="caution">
    <text evidence="7">The sequence shown here is derived from an EMBL/GenBank/DDBJ whole genome shotgun (WGS) entry which is preliminary data.</text>
</comment>
<evidence type="ECO:0000256" key="4">
    <source>
        <dbReference type="SAM" id="Phobius"/>
    </source>
</evidence>
<dbReference type="Proteomes" id="UP000824041">
    <property type="component" value="Unassembled WGS sequence"/>
</dbReference>
<evidence type="ECO:0000259" key="5">
    <source>
        <dbReference type="Pfam" id="PF00905"/>
    </source>
</evidence>
<keyword evidence="4" id="KW-1133">Transmembrane helix</keyword>
<feature type="domain" description="Penicillin-binding protein dimerisation" evidence="6">
    <location>
        <begin position="55"/>
        <end position="201"/>
    </location>
</feature>
<dbReference type="SUPFAM" id="SSF56519">
    <property type="entry name" value="Penicillin binding protein dimerisation domain"/>
    <property type="match status" value="1"/>
</dbReference>
<gene>
    <name evidence="7" type="ORF">IAA21_00225</name>
</gene>
<name>A0A9D2ISJ0_9FIRM</name>
<dbReference type="GO" id="GO:0005886">
    <property type="term" value="C:plasma membrane"/>
    <property type="evidence" value="ECO:0007669"/>
    <property type="project" value="TreeGrafter"/>
</dbReference>
<comment type="subcellular location">
    <subcellularLocation>
        <location evidence="1">Membrane</location>
    </subcellularLocation>
</comment>
<evidence type="ECO:0000256" key="2">
    <source>
        <dbReference type="ARBA" id="ARBA00007171"/>
    </source>
</evidence>
<dbReference type="InterPro" id="IPR005311">
    <property type="entry name" value="PBP_dimer"/>
</dbReference>
<evidence type="ECO:0000259" key="6">
    <source>
        <dbReference type="Pfam" id="PF03717"/>
    </source>
</evidence>
<evidence type="ECO:0000313" key="8">
    <source>
        <dbReference type="Proteomes" id="UP000824041"/>
    </source>
</evidence>
<dbReference type="Gene3D" id="3.40.710.10">
    <property type="entry name" value="DD-peptidase/beta-lactamase superfamily"/>
    <property type="match status" value="1"/>
</dbReference>
<keyword evidence="4" id="KW-0812">Transmembrane</keyword>
<keyword evidence="3 4" id="KW-0472">Membrane</keyword>
<dbReference type="PANTHER" id="PTHR30627">
    <property type="entry name" value="PEPTIDOGLYCAN D,D-TRANSPEPTIDASE"/>
    <property type="match status" value="1"/>
</dbReference>
<proteinExistence type="inferred from homology"/>
<sequence length="587" mass="64889">MKKNKTFHKKKIWIVFGTCTLLLLGLGGRLVYLMGIRSDYYYEKAQDLHERERDIKAKRGEILDAQGKVLASNKTVCTISVIHSQIKDAEEVISVLAKELDMEEETIRKRVEKVSSIERIKTNVEKEVGDAIRDYGLSGVKVDEDYKRYYPYGSLASKVLGFTGGDNQGIIGLEVEYEEILNGTPGKILTTTDARGVEIDEMGESRQDPVEGNSLQISLDISIQEFAQQAAEKVMEEKQAERVSILLMNPQNGEIYACVNVPEFDLNDPFTLNTGSENTSLSQEEEQDLLNQMWRNPCLNDTYEPGSTFKIITMSAGLEEGVVSLEDSFYCPGYKVVDDRRIHCSKRTGHGAQNFIEGAQNSCNPVFIEVGLRLGVKNYYKYFRQFGLLKKTGIDLPGEAGTIMHKEENMGNVELATVAFGQSFQITPIQLATTVSALINGGNRITPHFGVNVQSPDGTQVKKIEYPVETGIVSEETSQTVREILESVVSEGSGKNAGIEGYRIGGKTATSQTLPRSANRYISSFLGFAPAEDPQILGLCIIHDPKGVYYGGTIAAPVIRSIFANVLPYLGIEKETEENVEASFTEG</sequence>